<dbReference type="InterPro" id="IPR004360">
    <property type="entry name" value="Glyas_Fos-R_dOase_dom"/>
</dbReference>
<dbReference type="Pfam" id="PF00903">
    <property type="entry name" value="Glyoxalase"/>
    <property type="match status" value="1"/>
</dbReference>
<organism evidence="2 3">
    <name type="scientific">Kribbella turkmenica</name>
    <dbReference type="NCBI Taxonomy" id="2530375"/>
    <lineage>
        <taxon>Bacteria</taxon>
        <taxon>Bacillati</taxon>
        <taxon>Actinomycetota</taxon>
        <taxon>Actinomycetes</taxon>
        <taxon>Propionibacteriales</taxon>
        <taxon>Kribbellaceae</taxon>
        <taxon>Kribbella</taxon>
    </lineage>
</organism>
<feature type="domain" description="VOC" evidence="1">
    <location>
        <begin position="12"/>
        <end position="123"/>
    </location>
</feature>
<dbReference type="Pfam" id="PF18029">
    <property type="entry name" value="Glyoxalase_6"/>
    <property type="match status" value="1"/>
</dbReference>
<protein>
    <submittedName>
        <fullName evidence="2">VOC family protein</fullName>
    </submittedName>
</protein>
<dbReference type="InterPro" id="IPR029068">
    <property type="entry name" value="Glyas_Bleomycin-R_OHBP_Dase"/>
</dbReference>
<name>A0A4R4XEZ2_9ACTN</name>
<evidence type="ECO:0000313" key="2">
    <source>
        <dbReference type="EMBL" id="TDD29421.1"/>
    </source>
</evidence>
<dbReference type="SUPFAM" id="SSF54593">
    <property type="entry name" value="Glyoxalase/Bleomycin resistance protein/Dihydroxybiphenyl dioxygenase"/>
    <property type="match status" value="1"/>
</dbReference>
<reference evidence="2 3" key="1">
    <citation type="submission" date="2019-02" db="EMBL/GenBank/DDBJ databases">
        <title>Draft genome sequences of novel Actinobacteria.</title>
        <authorList>
            <person name="Sahin N."/>
            <person name="Ay H."/>
            <person name="Saygin H."/>
        </authorList>
    </citation>
    <scope>NUCLEOTIDE SEQUENCE [LARGE SCALE GENOMIC DNA]</scope>
    <source>
        <strain evidence="2 3">16K104</strain>
    </source>
</reference>
<dbReference type="InterPro" id="IPR041581">
    <property type="entry name" value="Glyoxalase_6"/>
</dbReference>
<dbReference type="PROSITE" id="PS51819">
    <property type="entry name" value="VOC"/>
    <property type="match status" value="1"/>
</dbReference>
<dbReference type="InterPro" id="IPR052164">
    <property type="entry name" value="Anthracycline_SecMetBiosynth"/>
</dbReference>
<gene>
    <name evidence="2" type="ORF">E1218_04265</name>
</gene>
<accession>A0A4R4XEZ2</accession>
<dbReference type="Proteomes" id="UP000295172">
    <property type="component" value="Unassembled WGS sequence"/>
</dbReference>
<dbReference type="InterPro" id="IPR037523">
    <property type="entry name" value="VOC_core"/>
</dbReference>
<dbReference type="EMBL" id="SMKR01000011">
    <property type="protein sequence ID" value="TDD29421.1"/>
    <property type="molecule type" value="Genomic_DNA"/>
</dbReference>
<dbReference type="PANTHER" id="PTHR33993:SF14">
    <property type="entry name" value="GB|AAF24581.1"/>
    <property type="match status" value="1"/>
</dbReference>
<comment type="caution">
    <text evidence="2">The sequence shown here is derived from an EMBL/GenBank/DDBJ whole genome shotgun (WGS) entry which is preliminary data.</text>
</comment>
<dbReference type="OrthoDB" id="9793039at2"/>
<proteinExistence type="predicted"/>
<dbReference type="CDD" id="cd07247">
    <property type="entry name" value="SgaA_N_like"/>
    <property type="match status" value="2"/>
</dbReference>
<dbReference type="AlphaFoldDB" id="A0A4R4XEZ2"/>
<evidence type="ECO:0000259" key="1">
    <source>
        <dbReference type="PROSITE" id="PS51819"/>
    </source>
</evidence>
<sequence>MGERTRPWPAGTPNWVDLSVDDPVAATASYAELFGWTCVRRGTDEYWLSSVDGRDVGGIGAKRTRDAPSRWTTYLATDQVERTLDAVIAHGGRVVSEPREVQELGRLATAADPGGAVFGLWQAGEHIGTDRRTDPGSLVWSEALSRDFEAAKAFYTTVFGYEAEEIGGDGPRYAALYAGGRPVAGVAELHPDLPAGKLSPQWLPIFATDATDAAVGRVCAGGGDVVCDPFATDFGRMAILRDAESAPFAVIRLG</sequence>
<dbReference type="Gene3D" id="3.10.180.10">
    <property type="entry name" value="2,3-Dihydroxybiphenyl 1,2-Dioxygenase, domain 1"/>
    <property type="match status" value="2"/>
</dbReference>
<dbReference type="PANTHER" id="PTHR33993">
    <property type="entry name" value="GLYOXALASE-RELATED"/>
    <property type="match status" value="1"/>
</dbReference>
<dbReference type="RefSeq" id="WP_132316435.1">
    <property type="nucleotide sequence ID" value="NZ_SMKR01000011.1"/>
</dbReference>
<evidence type="ECO:0000313" key="3">
    <source>
        <dbReference type="Proteomes" id="UP000295172"/>
    </source>
</evidence>
<keyword evidence="3" id="KW-1185">Reference proteome</keyword>